<dbReference type="AlphaFoldDB" id="A0A3M0BF39"/>
<evidence type="ECO:0000256" key="7">
    <source>
        <dbReference type="ARBA" id="ARBA00023065"/>
    </source>
</evidence>
<evidence type="ECO:0000256" key="8">
    <source>
        <dbReference type="ARBA" id="ARBA00023136"/>
    </source>
</evidence>
<dbReference type="GO" id="GO:0005886">
    <property type="term" value="C:plasma membrane"/>
    <property type="evidence" value="ECO:0007669"/>
    <property type="project" value="UniProtKB-SubCell"/>
</dbReference>
<feature type="transmembrane region" description="Helical" evidence="10">
    <location>
        <begin position="188"/>
        <end position="212"/>
    </location>
</feature>
<reference evidence="11 12" key="1">
    <citation type="submission" date="2018-10" db="EMBL/GenBank/DDBJ databases">
        <title>Genomic Encyclopedia of Archaeal and Bacterial Type Strains, Phase II (KMG-II): from individual species to whole genera.</title>
        <authorList>
            <person name="Goeker M."/>
        </authorList>
    </citation>
    <scope>NUCLEOTIDE SEQUENCE [LARGE SCALE GENOMIC DNA]</scope>
    <source>
        <strain evidence="11 12">VM1</strain>
    </source>
</reference>
<feature type="transmembrane region" description="Helical" evidence="10">
    <location>
        <begin position="406"/>
        <end position="427"/>
    </location>
</feature>
<keyword evidence="7" id="KW-0406">Ion transport</keyword>
<dbReference type="CDD" id="cd13137">
    <property type="entry name" value="MATE_NorM_like"/>
    <property type="match status" value="1"/>
</dbReference>
<feature type="transmembrane region" description="Helical" evidence="10">
    <location>
        <begin position="275"/>
        <end position="296"/>
    </location>
</feature>
<evidence type="ECO:0000256" key="10">
    <source>
        <dbReference type="SAM" id="Phobius"/>
    </source>
</evidence>
<keyword evidence="12" id="KW-1185">Reference proteome</keyword>
<comment type="subcellular location">
    <subcellularLocation>
        <location evidence="1">Cell membrane</location>
        <topology evidence="1">Multi-pass membrane protein</topology>
    </subcellularLocation>
</comment>
<feature type="transmembrane region" description="Helical" evidence="10">
    <location>
        <begin position="51"/>
        <end position="74"/>
    </location>
</feature>
<gene>
    <name evidence="11" type="ORF">CLV39_1044</name>
</gene>
<feature type="transmembrane region" description="Helical" evidence="10">
    <location>
        <begin position="159"/>
        <end position="182"/>
    </location>
</feature>
<evidence type="ECO:0000256" key="5">
    <source>
        <dbReference type="ARBA" id="ARBA00022692"/>
    </source>
</evidence>
<dbReference type="PANTHER" id="PTHR43298:SF2">
    <property type="entry name" value="FMN_FAD EXPORTER YEEO-RELATED"/>
    <property type="match status" value="1"/>
</dbReference>
<proteinExistence type="predicted"/>
<evidence type="ECO:0000313" key="12">
    <source>
        <dbReference type="Proteomes" id="UP000280842"/>
    </source>
</evidence>
<keyword evidence="6 10" id="KW-1133">Transmembrane helix</keyword>
<name>A0A3M0BF39_9AQUI</name>
<evidence type="ECO:0000256" key="4">
    <source>
        <dbReference type="ARBA" id="ARBA00022475"/>
    </source>
</evidence>
<sequence length="437" mass="48635">MLNSDIKKILIIAIPAALNNLLDMLQVLVDMIFVGRISPVAIAAVGLSMNFLWVIYAFITIFSVSTNALVARFFGAKDFQNLEKVISVNLVLALIFSIFVAIFVLVFAYDFFFLFGKDKQLTESATDYMHIQAIAFPFLFAGAVFASTSNGFGDTKTPLLIGIAGNILNTFLDYCLVLGNLGFPRLEILGASIATTIADIFEVLIYIFLIFYKNLFKISFSFSKDIAKRSLKLGIPTGIERFVSSISFMFFIWIIAQYGTYVLAGYQIGLRVEGLAFMIGFGFSIAAMTLVGQSIGEGNLDKAYRLGIKSAIISGLIMQFIGIFMFFYPEIFISIFTQDPKTVKEASLYLKVVAVSQFPLAIDFVLSGALRGAGATKIAMFVNTGSLWLFRIIPSLILTLFFKNLIYVYLIIIAETFIKAFIIWYIFKKGKWKKIEG</sequence>
<dbReference type="GO" id="GO:0042910">
    <property type="term" value="F:xenobiotic transmembrane transporter activity"/>
    <property type="evidence" value="ECO:0007669"/>
    <property type="project" value="InterPro"/>
</dbReference>
<evidence type="ECO:0000256" key="3">
    <source>
        <dbReference type="ARBA" id="ARBA00022449"/>
    </source>
</evidence>
<feature type="transmembrane region" description="Helical" evidence="10">
    <location>
        <begin position="129"/>
        <end position="147"/>
    </location>
</feature>
<dbReference type="OrthoDB" id="62420at2"/>
<dbReference type="Pfam" id="PF01554">
    <property type="entry name" value="MatE"/>
    <property type="match status" value="2"/>
</dbReference>
<dbReference type="GO" id="GO:0006811">
    <property type="term" value="P:monoatomic ion transport"/>
    <property type="evidence" value="ECO:0007669"/>
    <property type="project" value="UniProtKB-KW"/>
</dbReference>
<feature type="transmembrane region" description="Helical" evidence="10">
    <location>
        <begin position="378"/>
        <end position="400"/>
    </location>
</feature>
<feature type="transmembrane region" description="Helical" evidence="10">
    <location>
        <begin position="86"/>
        <end position="109"/>
    </location>
</feature>
<feature type="transmembrane region" description="Helical" evidence="10">
    <location>
        <begin position="308"/>
        <end position="328"/>
    </location>
</feature>
<comment type="caution">
    <text evidence="11">The sequence shown here is derived from an EMBL/GenBank/DDBJ whole genome shotgun (WGS) entry which is preliminary data.</text>
</comment>
<dbReference type="InterPro" id="IPR050222">
    <property type="entry name" value="MATE_MdtK"/>
</dbReference>
<feature type="transmembrane region" description="Helical" evidence="10">
    <location>
        <begin position="233"/>
        <end position="255"/>
    </location>
</feature>
<dbReference type="PIRSF" id="PIRSF006603">
    <property type="entry name" value="DinF"/>
    <property type="match status" value="1"/>
</dbReference>
<evidence type="ECO:0000256" key="2">
    <source>
        <dbReference type="ARBA" id="ARBA00022448"/>
    </source>
</evidence>
<keyword evidence="8 10" id="KW-0472">Membrane</keyword>
<dbReference type="GO" id="GO:0015297">
    <property type="term" value="F:antiporter activity"/>
    <property type="evidence" value="ECO:0007669"/>
    <property type="project" value="UniProtKB-KW"/>
</dbReference>
<evidence type="ECO:0000313" key="11">
    <source>
        <dbReference type="EMBL" id="RMA96033.1"/>
    </source>
</evidence>
<dbReference type="InterPro" id="IPR002528">
    <property type="entry name" value="MATE_fam"/>
</dbReference>
<organism evidence="11 12">
    <name type="scientific">Hydrogenothermus marinus</name>
    <dbReference type="NCBI Taxonomy" id="133270"/>
    <lineage>
        <taxon>Bacteria</taxon>
        <taxon>Pseudomonadati</taxon>
        <taxon>Aquificota</taxon>
        <taxon>Aquificia</taxon>
        <taxon>Aquificales</taxon>
        <taxon>Hydrogenothermaceae</taxon>
        <taxon>Hydrogenothermus</taxon>
    </lineage>
</organism>
<evidence type="ECO:0000256" key="6">
    <source>
        <dbReference type="ARBA" id="ARBA00022989"/>
    </source>
</evidence>
<keyword evidence="5 10" id="KW-0812">Transmembrane</keyword>
<dbReference type="PANTHER" id="PTHR43298">
    <property type="entry name" value="MULTIDRUG RESISTANCE PROTEIN NORM-RELATED"/>
    <property type="match status" value="1"/>
</dbReference>
<feature type="transmembrane region" description="Helical" evidence="10">
    <location>
        <begin position="348"/>
        <end position="366"/>
    </location>
</feature>
<dbReference type="NCBIfam" id="TIGR00797">
    <property type="entry name" value="matE"/>
    <property type="match status" value="1"/>
</dbReference>
<dbReference type="EMBL" id="REFO01000012">
    <property type="protein sequence ID" value="RMA96033.1"/>
    <property type="molecule type" value="Genomic_DNA"/>
</dbReference>
<keyword evidence="2" id="KW-0813">Transport</keyword>
<keyword evidence="3" id="KW-0050">Antiport</keyword>
<keyword evidence="4" id="KW-1003">Cell membrane</keyword>
<feature type="transmembrane region" description="Helical" evidence="10">
    <location>
        <begin position="21"/>
        <end position="45"/>
    </location>
</feature>
<protein>
    <recommendedName>
        <fullName evidence="9">Multidrug-efflux transporter</fullName>
    </recommendedName>
</protein>
<dbReference type="Proteomes" id="UP000280842">
    <property type="component" value="Unassembled WGS sequence"/>
</dbReference>
<evidence type="ECO:0000256" key="9">
    <source>
        <dbReference type="ARBA" id="ARBA00031636"/>
    </source>
</evidence>
<accession>A0A3M0BF39</accession>
<evidence type="ECO:0000256" key="1">
    <source>
        <dbReference type="ARBA" id="ARBA00004651"/>
    </source>
</evidence>
<dbReference type="RefSeq" id="WP_121923171.1">
    <property type="nucleotide sequence ID" value="NZ_REFO01000012.1"/>
</dbReference>
<dbReference type="InterPro" id="IPR048279">
    <property type="entry name" value="MdtK-like"/>
</dbReference>